<dbReference type="STRING" id="1121881.SAMN02745225_02135"/>
<keyword evidence="6" id="KW-0694">RNA-binding</keyword>
<comment type="function">
    <text evidence="1">RNaseP catalyzes the removal of the 5'-leader sequence from pre-tRNA to produce the mature 5'-terminus. It can also cleave other RNA substrates such as 4.5S RNA. The protein component plays an auxiliary but essential role in vivo by binding to the 5'-leader sequence and broadening the substrate specificity of the ribozyme.</text>
</comment>
<evidence type="ECO:0000256" key="5">
    <source>
        <dbReference type="ARBA" id="ARBA00022801"/>
    </source>
</evidence>
<dbReference type="PROSITE" id="PS00648">
    <property type="entry name" value="RIBONUCLEASE_P"/>
    <property type="match status" value="1"/>
</dbReference>
<dbReference type="InterPro" id="IPR014721">
    <property type="entry name" value="Ribsml_uS5_D2-typ_fold_subgr"/>
</dbReference>
<dbReference type="GO" id="GO:0042781">
    <property type="term" value="F:3'-tRNA processing endoribonuclease activity"/>
    <property type="evidence" value="ECO:0007669"/>
    <property type="project" value="TreeGrafter"/>
</dbReference>
<dbReference type="PANTHER" id="PTHR33992:SF1">
    <property type="entry name" value="RIBONUCLEASE P PROTEIN COMPONENT"/>
    <property type="match status" value="1"/>
</dbReference>
<name>A0A1M4XTJ8_9ACTN</name>
<keyword evidence="3" id="KW-0540">Nuclease</keyword>
<evidence type="ECO:0000313" key="8">
    <source>
        <dbReference type="Proteomes" id="UP000184295"/>
    </source>
</evidence>
<dbReference type="Gene3D" id="3.30.230.10">
    <property type="match status" value="1"/>
</dbReference>
<dbReference type="InterPro" id="IPR000100">
    <property type="entry name" value="RNase_P"/>
</dbReference>
<dbReference type="Proteomes" id="UP000184295">
    <property type="component" value="Unassembled WGS sequence"/>
</dbReference>
<dbReference type="RefSeq" id="WP_072792310.1">
    <property type="nucleotide sequence ID" value="NZ_FQUL01000045.1"/>
</dbReference>
<dbReference type="Pfam" id="PF00825">
    <property type="entry name" value="Ribonuclease_P"/>
    <property type="match status" value="1"/>
</dbReference>
<dbReference type="SUPFAM" id="SSF54211">
    <property type="entry name" value="Ribosomal protein S5 domain 2-like"/>
    <property type="match status" value="1"/>
</dbReference>
<dbReference type="GO" id="GO:0004526">
    <property type="term" value="F:ribonuclease P activity"/>
    <property type="evidence" value="ECO:0007669"/>
    <property type="project" value="InterPro"/>
</dbReference>
<keyword evidence="5" id="KW-0378">Hydrolase</keyword>
<dbReference type="InterPro" id="IPR020539">
    <property type="entry name" value="RNase_P_CS"/>
</dbReference>
<proteinExistence type="predicted"/>
<dbReference type="EMBL" id="FQUL01000045">
    <property type="protein sequence ID" value="SHE96829.1"/>
    <property type="molecule type" value="Genomic_DNA"/>
</dbReference>
<protein>
    <submittedName>
        <fullName evidence="7">Ribonuclease P protein component</fullName>
    </submittedName>
</protein>
<keyword evidence="8" id="KW-1185">Reference proteome</keyword>
<dbReference type="OrthoDB" id="9810867at2"/>
<evidence type="ECO:0000256" key="1">
    <source>
        <dbReference type="ARBA" id="ARBA00002663"/>
    </source>
</evidence>
<evidence type="ECO:0000313" key="7">
    <source>
        <dbReference type="EMBL" id="SHE96829.1"/>
    </source>
</evidence>
<evidence type="ECO:0000256" key="3">
    <source>
        <dbReference type="ARBA" id="ARBA00022722"/>
    </source>
</evidence>
<dbReference type="PANTHER" id="PTHR33992">
    <property type="entry name" value="RIBONUCLEASE P PROTEIN COMPONENT"/>
    <property type="match status" value="1"/>
</dbReference>
<dbReference type="AlphaFoldDB" id="A0A1M4XTJ8"/>
<gene>
    <name evidence="7" type="ORF">SAMN02745225_02135</name>
</gene>
<keyword evidence="2" id="KW-0819">tRNA processing</keyword>
<dbReference type="GO" id="GO:0030677">
    <property type="term" value="C:ribonuclease P complex"/>
    <property type="evidence" value="ECO:0007669"/>
    <property type="project" value="TreeGrafter"/>
</dbReference>
<evidence type="ECO:0000256" key="2">
    <source>
        <dbReference type="ARBA" id="ARBA00022694"/>
    </source>
</evidence>
<evidence type="ECO:0000256" key="4">
    <source>
        <dbReference type="ARBA" id="ARBA00022759"/>
    </source>
</evidence>
<dbReference type="InterPro" id="IPR020568">
    <property type="entry name" value="Ribosomal_Su5_D2-typ_SF"/>
</dbReference>
<dbReference type="GO" id="GO:0000049">
    <property type="term" value="F:tRNA binding"/>
    <property type="evidence" value="ECO:0007669"/>
    <property type="project" value="InterPro"/>
</dbReference>
<accession>A0A1M4XTJ8</accession>
<reference evidence="8" key="1">
    <citation type="submission" date="2016-11" db="EMBL/GenBank/DDBJ databases">
        <authorList>
            <person name="Varghese N."/>
            <person name="Submissions S."/>
        </authorList>
    </citation>
    <scope>NUCLEOTIDE SEQUENCE [LARGE SCALE GENOMIC DNA]</scope>
    <source>
        <strain evidence="8">DSM 19514</strain>
    </source>
</reference>
<keyword evidence="4" id="KW-0255">Endonuclease</keyword>
<evidence type="ECO:0000256" key="6">
    <source>
        <dbReference type="ARBA" id="ARBA00022884"/>
    </source>
</evidence>
<organism evidence="7 8">
    <name type="scientific">Ferrithrix thermotolerans DSM 19514</name>
    <dbReference type="NCBI Taxonomy" id="1121881"/>
    <lineage>
        <taxon>Bacteria</taxon>
        <taxon>Bacillati</taxon>
        <taxon>Actinomycetota</taxon>
        <taxon>Acidimicrobiia</taxon>
        <taxon>Acidimicrobiales</taxon>
        <taxon>Acidimicrobiaceae</taxon>
        <taxon>Ferrithrix</taxon>
    </lineage>
</organism>
<sequence length="120" mass="13889">MPYLLGSIRSQQEFRLLGYSRVSASTPSMRVKAVLMESEEIKTAFALPKKEFPLAVERNLIRRRLRGVFRELSNSRDLCGGLYLVMGRRSLINLTYNDMLGELRYLLERIYGSSTPERKI</sequence>